<comment type="caution">
    <text evidence="2">The sequence shown here is derived from an EMBL/GenBank/DDBJ whole genome shotgun (WGS) entry which is preliminary data.</text>
</comment>
<evidence type="ECO:0000313" key="3">
    <source>
        <dbReference type="Proteomes" id="UP001139344"/>
    </source>
</evidence>
<evidence type="ECO:0000313" key="2">
    <source>
        <dbReference type="EMBL" id="MCG9970362.1"/>
    </source>
</evidence>
<dbReference type="Proteomes" id="UP001139344">
    <property type="component" value="Unassembled WGS sequence"/>
</dbReference>
<proteinExistence type="predicted"/>
<dbReference type="EMBL" id="JAJSON010000007">
    <property type="protein sequence ID" value="MCG9970362.1"/>
    <property type="molecule type" value="Genomic_DNA"/>
</dbReference>
<evidence type="ECO:0000259" key="1">
    <source>
        <dbReference type="Pfam" id="PF00582"/>
    </source>
</evidence>
<dbReference type="RefSeq" id="WP_240095596.1">
    <property type="nucleotide sequence ID" value="NZ_JAJSON010000007.1"/>
</dbReference>
<dbReference type="SUPFAM" id="SSF52402">
    <property type="entry name" value="Adenine nucleotide alpha hydrolases-like"/>
    <property type="match status" value="2"/>
</dbReference>
<dbReference type="CDD" id="cd00293">
    <property type="entry name" value="USP-like"/>
    <property type="match status" value="1"/>
</dbReference>
<organism evidence="2 3">
    <name type="scientific">Christiangramia crocea</name>
    <dbReference type="NCBI Taxonomy" id="2904124"/>
    <lineage>
        <taxon>Bacteria</taxon>
        <taxon>Pseudomonadati</taxon>
        <taxon>Bacteroidota</taxon>
        <taxon>Flavobacteriia</taxon>
        <taxon>Flavobacteriales</taxon>
        <taxon>Flavobacteriaceae</taxon>
        <taxon>Christiangramia</taxon>
    </lineage>
</organism>
<dbReference type="InterPro" id="IPR006016">
    <property type="entry name" value="UspA"/>
</dbReference>
<protein>
    <submittedName>
        <fullName evidence="2">Universal stress protein</fullName>
    </submittedName>
</protein>
<gene>
    <name evidence="2" type="ORF">LU635_01840</name>
</gene>
<name>A0A9X1UU34_9FLAO</name>
<dbReference type="Pfam" id="PF00582">
    <property type="entry name" value="Usp"/>
    <property type="match status" value="1"/>
</dbReference>
<accession>A0A9X1UU34</accession>
<dbReference type="Gene3D" id="3.40.50.12370">
    <property type="match status" value="1"/>
</dbReference>
<reference evidence="2" key="1">
    <citation type="submission" date="2021-12" db="EMBL/GenBank/DDBJ databases">
        <title>Description of Gramella crocea sp. nov., a new bacterium isolated from activated sludge.</title>
        <authorList>
            <person name="Zhang X."/>
        </authorList>
    </citation>
    <scope>NUCLEOTIDE SEQUENCE</scope>
    <source>
        <strain evidence="2">YB25</strain>
    </source>
</reference>
<keyword evidence="3" id="KW-1185">Reference proteome</keyword>
<dbReference type="AlphaFoldDB" id="A0A9X1UU34"/>
<feature type="domain" description="UspA" evidence="1">
    <location>
        <begin position="3"/>
        <end position="146"/>
    </location>
</feature>
<sequence>MEKKILIPTNFSKYAWNALIYGLAIYKNQACSFFLFNSYASQHFLGENISILKESEGHTAKEKSEHGLDKLLKGLSFRKENPRHQFETISYNGSLTEGLQEAVDTHGIDLILMGAPGDNAAINSAYDNSITKVIEKIENCPVLVIPELIQLSKDFKREIVFPTNFRNGFKLRELKALIDISDFLNAAVRVLYIDTDNKGMTDEQKAQKENLASLFSDIECSFHTLTKANVTTAVHLFIESRDSDLLALYKRKQGFFSKLFNQTLIEEVDFHASVPILILKEMN</sequence>